<feature type="region of interest" description="Disordered" evidence="10">
    <location>
        <begin position="247"/>
        <end position="269"/>
    </location>
</feature>
<dbReference type="EMBL" id="JBITMB010000005">
    <property type="protein sequence ID" value="MFI7442983.1"/>
    <property type="molecule type" value="Genomic_DNA"/>
</dbReference>
<dbReference type="NCBIfam" id="NF004836">
    <property type="entry name" value="PRK06186.1"/>
    <property type="match status" value="1"/>
</dbReference>
<keyword evidence="13" id="KW-1185">Reference proteome</keyword>
<evidence type="ECO:0000256" key="6">
    <source>
        <dbReference type="ARBA" id="ARBA00022840"/>
    </source>
</evidence>
<dbReference type="Proteomes" id="UP001612928">
    <property type="component" value="Unassembled WGS sequence"/>
</dbReference>
<name>A0ABW8A876_9ACTN</name>
<evidence type="ECO:0000256" key="9">
    <source>
        <dbReference type="ARBA" id="ARBA00047781"/>
    </source>
</evidence>
<evidence type="ECO:0000313" key="12">
    <source>
        <dbReference type="EMBL" id="MFI7442983.1"/>
    </source>
</evidence>
<reference evidence="12 13" key="1">
    <citation type="submission" date="2024-10" db="EMBL/GenBank/DDBJ databases">
        <title>The Natural Products Discovery Center: Release of the First 8490 Sequenced Strains for Exploring Actinobacteria Biosynthetic Diversity.</title>
        <authorList>
            <person name="Kalkreuter E."/>
            <person name="Kautsar S.A."/>
            <person name="Yang D."/>
            <person name="Bader C.D."/>
            <person name="Teijaro C.N."/>
            <person name="Fluegel L."/>
            <person name="Davis C.M."/>
            <person name="Simpson J.R."/>
            <person name="Lauterbach L."/>
            <person name="Steele A.D."/>
            <person name="Gui C."/>
            <person name="Meng S."/>
            <person name="Li G."/>
            <person name="Viehrig K."/>
            <person name="Ye F."/>
            <person name="Su P."/>
            <person name="Kiefer A.F."/>
            <person name="Nichols A."/>
            <person name="Cepeda A.J."/>
            <person name="Yan W."/>
            <person name="Fan B."/>
            <person name="Jiang Y."/>
            <person name="Adhikari A."/>
            <person name="Zheng C.-J."/>
            <person name="Schuster L."/>
            <person name="Cowan T.M."/>
            <person name="Smanski M.J."/>
            <person name="Chevrette M.G."/>
            <person name="De Carvalho L.P.S."/>
            <person name="Shen B."/>
        </authorList>
    </citation>
    <scope>NUCLEOTIDE SEQUENCE [LARGE SCALE GENOMIC DNA]</scope>
    <source>
        <strain evidence="12 13">NPDC049503</strain>
    </source>
</reference>
<evidence type="ECO:0000256" key="5">
    <source>
        <dbReference type="ARBA" id="ARBA00022741"/>
    </source>
</evidence>
<protein>
    <recommendedName>
        <fullName evidence="3">CTP synthase (glutamine hydrolyzing)</fullName>
        <ecNumber evidence="3">6.3.4.2</ecNumber>
    </recommendedName>
</protein>
<evidence type="ECO:0000256" key="2">
    <source>
        <dbReference type="ARBA" id="ARBA00007533"/>
    </source>
</evidence>
<dbReference type="InterPro" id="IPR029062">
    <property type="entry name" value="Class_I_gatase-like"/>
</dbReference>
<sequence length="269" mass="27871">MRIALVGDRSPGVRSHVRVPSLLEALRRRDGVALDAYWVPTADAASDAGGLERFDGIWMLPGSPYLSEEGAVAAARTARECGIPFLGTCGGFHHMLLEYARNVCGLDVAHAENEPGAREFLLTPLECSLAGHEGLVRLSPGSLIERIMGAGTTVEVYNCSYGLNPLYERVLEEHGLEFSGHAGDGAVRVAELPSHPFFLATLFQPELSGDGGRAHPVIAAFAAAVAARAGRAAPVGPVSALDAPAGARRPATGLGVTTTEGPGLAGAGC</sequence>
<dbReference type="Gene3D" id="3.40.50.880">
    <property type="match status" value="1"/>
</dbReference>
<organism evidence="12 13">
    <name type="scientific">Nonomuraea indica</name>
    <dbReference type="NCBI Taxonomy" id="1581193"/>
    <lineage>
        <taxon>Bacteria</taxon>
        <taxon>Bacillati</taxon>
        <taxon>Actinomycetota</taxon>
        <taxon>Actinomycetes</taxon>
        <taxon>Streptosporangiales</taxon>
        <taxon>Streptosporangiaceae</taxon>
        <taxon>Nonomuraea</taxon>
    </lineage>
</organism>
<dbReference type="InterPro" id="IPR017926">
    <property type="entry name" value="GATASE"/>
</dbReference>
<evidence type="ECO:0000256" key="4">
    <source>
        <dbReference type="ARBA" id="ARBA00022598"/>
    </source>
</evidence>
<evidence type="ECO:0000313" key="13">
    <source>
        <dbReference type="Proteomes" id="UP001612928"/>
    </source>
</evidence>
<dbReference type="Pfam" id="PF00117">
    <property type="entry name" value="GATase"/>
    <property type="match status" value="1"/>
</dbReference>
<accession>A0ABW8A876</accession>
<evidence type="ECO:0000256" key="3">
    <source>
        <dbReference type="ARBA" id="ARBA00012291"/>
    </source>
</evidence>
<evidence type="ECO:0000256" key="8">
    <source>
        <dbReference type="ARBA" id="ARBA00022975"/>
    </source>
</evidence>
<feature type="domain" description="Glutamine amidotransferase" evidence="11">
    <location>
        <begin position="22"/>
        <end position="208"/>
    </location>
</feature>
<keyword evidence="8" id="KW-0665">Pyrimidine biosynthesis</keyword>
<comment type="catalytic activity">
    <reaction evidence="9">
        <text>UTP + L-glutamine + ATP + H2O = CTP + L-glutamate + ADP + phosphate + 2 H(+)</text>
        <dbReference type="Rhea" id="RHEA:26426"/>
        <dbReference type="ChEBI" id="CHEBI:15377"/>
        <dbReference type="ChEBI" id="CHEBI:15378"/>
        <dbReference type="ChEBI" id="CHEBI:29985"/>
        <dbReference type="ChEBI" id="CHEBI:30616"/>
        <dbReference type="ChEBI" id="CHEBI:37563"/>
        <dbReference type="ChEBI" id="CHEBI:43474"/>
        <dbReference type="ChEBI" id="CHEBI:46398"/>
        <dbReference type="ChEBI" id="CHEBI:58359"/>
        <dbReference type="ChEBI" id="CHEBI:456216"/>
        <dbReference type="EC" id="6.3.4.2"/>
    </reaction>
</comment>
<dbReference type="InterPro" id="IPR004468">
    <property type="entry name" value="CTP_synthase"/>
</dbReference>
<evidence type="ECO:0000256" key="1">
    <source>
        <dbReference type="ARBA" id="ARBA00005171"/>
    </source>
</evidence>
<proteinExistence type="inferred from homology"/>
<dbReference type="PANTHER" id="PTHR11550">
    <property type="entry name" value="CTP SYNTHASE"/>
    <property type="match status" value="1"/>
</dbReference>
<comment type="similarity">
    <text evidence="2">Belongs to the CTP synthase family.</text>
</comment>
<keyword evidence="4" id="KW-0436">Ligase</keyword>
<dbReference type="SUPFAM" id="SSF52317">
    <property type="entry name" value="Class I glutamine amidotransferase-like"/>
    <property type="match status" value="1"/>
</dbReference>
<keyword evidence="5" id="KW-0547">Nucleotide-binding</keyword>
<evidence type="ECO:0000259" key="11">
    <source>
        <dbReference type="Pfam" id="PF00117"/>
    </source>
</evidence>
<keyword evidence="6" id="KW-0067">ATP-binding</keyword>
<gene>
    <name evidence="12" type="ORF">ACIBP5_23690</name>
</gene>
<dbReference type="PANTHER" id="PTHR11550:SF0">
    <property type="entry name" value="CTP SYNTHASE-RELATED"/>
    <property type="match status" value="1"/>
</dbReference>
<comment type="caution">
    <text evidence="12">The sequence shown here is derived from an EMBL/GenBank/DDBJ whole genome shotgun (WGS) entry which is preliminary data.</text>
</comment>
<evidence type="ECO:0000256" key="10">
    <source>
        <dbReference type="SAM" id="MobiDB-lite"/>
    </source>
</evidence>
<dbReference type="EC" id="6.3.4.2" evidence="3"/>
<comment type="pathway">
    <text evidence="1">Pyrimidine metabolism; CTP biosynthesis via de novo pathway; CTP from UDP: step 2/2.</text>
</comment>
<dbReference type="RefSeq" id="WP_397023020.1">
    <property type="nucleotide sequence ID" value="NZ_JBITMB010000005.1"/>
</dbReference>
<dbReference type="PROSITE" id="PS51273">
    <property type="entry name" value="GATASE_TYPE_1"/>
    <property type="match status" value="1"/>
</dbReference>
<evidence type="ECO:0000256" key="7">
    <source>
        <dbReference type="ARBA" id="ARBA00022962"/>
    </source>
</evidence>
<keyword evidence="7" id="KW-0315">Glutamine amidotransferase</keyword>